<name>A0ABY4E7S1_VITST</name>
<dbReference type="Pfam" id="PF01370">
    <property type="entry name" value="Epimerase"/>
    <property type="match status" value="1"/>
</dbReference>
<dbReference type="InterPro" id="IPR036291">
    <property type="entry name" value="NAD(P)-bd_dom_sf"/>
</dbReference>
<dbReference type="EMBL" id="CP091512">
    <property type="protein sequence ID" value="UOO91445.1"/>
    <property type="molecule type" value="Genomic_DNA"/>
</dbReference>
<feature type="domain" description="NAD-dependent epimerase/dehydratase" evidence="1">
    <location>
        <begin position="4"/>
        <end position="234"/>
    </location>
</feature>
<dbReference type="Proteomes" id="UP000832034">
    <property type="component" value="Chromosome"/>
</dbReference>
<dbReference type="Gene3D" id="3.40.50.720">
    <property type="entry name" value="NAD(P)-binding Rossmann-like Domain"/>
    <property type="match status" value="1"/>
</dbReference>
<reference evidence="2" key="1">
    <citation type="submission" date="2021-12" db="EMBL/GenBank/DDBJ databases">
        <authorList>
            <person name="Veyrier F.J."/>
        </authorList>
    </citation>
    <scope>NUCLEOTIDE SEQUENCE</scope>
    <source>
        <strain evidence="2">SAG 1488-6</strain>
    </source>
</reference>
<keyword evidence="3" id="KW-1185">Reference proteome</keyword>
<dbReference type="InterPro" id="IPR050177">
    <property type="entry name" value="Lipid_A_modif_metabolic_enz"/>
</dbReference>
<dbReference type="RefSeq" id="WP_019958942.1">
    <property type="nucleotide sequence ID" value="NZ_CP091512.1"/>
</dbReference>
<sequence>MKKVLLTGASHGLGRSALDFLIEHNIEVVAIARHIEHLQHLKSATVHIHAVDLTQMYAHQAEALLQGCDTVWHCAALSSPWGAYDDFYAINVQAVETLLQAAGRLKISRLIHISTPSLYFDFSHRRGVCETQLAQQWANHYVSTKYLAEQAVLKAVAAFPYTQYLMLRPRAIFGEYDRVLIPRLLQLHQQGKGVLKLPRGGDTLMDLTYVGNVIEAMRLASISPHIASGSVFNITNQEPWSLQQVLQELFQALGKDMRIQKVPYVLAKQVATLAQAWANISGKEPVFTPYSIGALSFDMVLDNTQAQNVLAYRPVSNMHDAIVKTAQAFKAD</sequence>
<gene>
    <name evidence="2" type="ORF">LVJ81_07140</name>
</gene>
<evidence type="ECO:0000313" key="2">
    <source>
        <dbReference type="EMBL" id="UOO91445.1"/>
    </source>
</evidence>
<organism evidence="2 3">
    <name type="scientific">Vitreoscilla stercoraria</name>
    <dbReference type="NCBI Taxonomy" id="61"/>
    <lineage>
        <taxon>Bacteria</taxon>
        <taxon>Pseudomonadati</taxon>
        <taxon>Pseudomonadota</taxon>
        <taxon>Betaproteobacteria</taxon>
        <taxon>Neisseriales</taxon>
        <taxon>Neisseriaceae</taxon>
        <taxon>Vitreoscilla</taxon>
    </lineage>
</organism>
<evidence type="ECO:0000313" key="3">
    <source>
        <dbReference type="Proteomes" id="UP000832034"/>
    </source>
</evidence>
<dbReference type="PANTHER" id="PTHR43245">
    <property type="entry name" value="BIFUNCTIONAL POLYMYXIN RESISTANCE PROTEIN ARNA"/>
    <property type="match status" value="1"/>
</dbReference>
<accession>A0ABY4E7S1</accession>
<evidence type="ECO:0000259" key="1">
    <source>
        <dbReference type="Pfam" id="PF01370"/>
    </source>
</evidence>
<dbReference type="PANTHER" id="PTHR43245:SF46">
    <property type="entry name" value="NUCLEOSIDE-DIPHOSPHATE-SUGAR EPIMERASE"/>
    <property type="match status" value="1"/>
</dbReference>
<proteinExistence type="predicted"/>
<dbReference type="SUPFAM" id="SSF51735">
    <property type="entry name" value="NAD(P)-binding Rossmann-fold domains"/>
    <property type="match status" value="1"/>
</dbReference>
<protein>
    <submittedName>
        <fullName evidence="2">NAD-dependent epimerase/dehydratase family protein</fullName>
    </submittedName>
</protein>
<dbReference type="InterPro" id="IPR001509">
    <property type="entry name" value="Epimerase_deHydtase"/>
</dbReference>
<reference evidence="2" key="2">
    <citation type="journal article" date="2022" name="Res Sq">
        <title>Evolution of multicellular longitudinally dividing oral cavity symbionts (Neisseriaceae).</title>
        <authorList>
            <person name="Nyongesa S."/>
            <person name="Weber P."/>
            <person name="Bernet E."/>
            <person name="Pullido F."/>
            <person name="Nieckarz M."/>
            <person name="Delaby M."/>
            <person name="Nieves C."/>
            <person name="Viehboeck T."/>
            <person name="Krause N."/>
            <person name="Rivera-Millot A."/>
            <person name="Nakamura A."/>
            <person name="Vischer N."/>
            <person name="VanNieuwenhze M."/>
            <person name="Brun Y."/>
            <person name="Cava F."/>
            <person name="Bulgheresi S."/>
            <person name="Veyrier F."/>
        </authorList>
    </citation>
    <scope>NUCLEOTIDE SEQUENCE</scope>
    <source>
        <strain evidence="2">SAG 1488-6</strain>
    </source>
</reference>